<name>A0A167PUA4_PHYB8</name>
<sequence>MKLRIWYESISSFSIYYNTPPEFSPEFSTFFDTLLQSFSSGEIALVAIAMLFFPSPAIASLFKKFKLDLLKLLQFGSQDYKTIVPKLRVALTKYDHVQDMFINTFFSFMSGTWSVYVEHLSYEKSVLLPLRFKIDFDDNTTFLSTWFNIRAYCTHCQSVAITLINALVVLEKHVYATDSIRSVTFTHYNIALERSTTLVNGIAMFLSPIILFALSPARILGTWRTTLKKVV</sequence>
<dbReference type="RefSeq" id="XP_018296589.1">
    <property type="nucleotide sequence ID" value="XM_018441002.1"/>
</dbReference>
<dbReference type="GeneID" id="29001908"/>
<protein>
    <submittedName>
        <fullName evidence="2">Uncharacterized protein</fullName>
    </submittedName>
</protein>
<gene>
    <name evidence="2" type="ORF">PHYBLDRAFT_62687</name>
</gene>
<organism evidence="2 3">
    <name type="scientific">Phycomyces blakesleeanus (strain ATCC 8743b / DSM 1359 / FGSC 10004 / NBRC 33097 / NRRL 1555)</name>
    <dbReference type="NCBI Taxonomy" id="763407"/>
    <lineage>
        <taxon>Eukaryota</taxon>
        <taxon>Fungi</taxon>
        <taxon>Fungi incertae sedis</taxon>
        <taxon>Mucoromycota</taxon>
        <taxon>Mucoromycotina</taxon>
        <taxon>Mucoromycetes</taxon>
        <taxon>Mucorales</taxon>
        <taxon>Phycomycetaceae</taxon>
        <taxon>Phycomyces</taxon>
    </lineage>
</organism>
<keyword evidence="1" id="KW-0812">Transmembrane</keyword>
<feature type="transmembrane region" description="Helical" evidence="1">
    <location>
        <begin position="198"/>
        <end position="219"/>
    </location>
</feature>
<dbReference type="Proteomes" id="UP000077315">
    <property type="component" value="Unassembled WGS sequence"/>
</dbReference>
<keyword evidence="3" id="KW-1185">Reference proteome</keyword>
<proteinExistence type="predicted"/>
<evidence type="ECO:0000313" key="2">
    <source>
        <dbReference type="EMBL" id="OAD78549.1"/>
    </source>
</evidence>
<feature type="transmembrane region" description="Helical" evidence="1">
    <location>
        <begin position="43"/>
        <end position="62"/>
    </location>
</feature>
<dbReference type="VEuPathDB" id="FungiDB:PHYBLDRAFT_62687"/>
<dbReference type="OrthoDB" id="2213868at2759"/>
<evidence type="ECO:0000256" key="1">
    <source>
        <dbReference type="SAM" id="Phobius"/>
    </source>
</evidence>
<dbReference type="AlphaFoldDB" id="A0A167PUA4"/>
<reference evidence="3" key="1">
    <citation type="submission" date="2015-06" db="EMBL/GenBank/DDBJ databases">
        <title>Expansion of signal transduction pathways in fungi by whole-genome duplication.</title>
        <authorList>
            <consortium name="DOE Joint Genome Institute"/>
            <person name="Corrochano L.M."/>
            <person name="Kuo A."/>
            <person name="Marcet-Houben M."/>
            <person name="Polaino S."/>
            <person name="Salamov A."/>
            <person name="Villalobos J.M."/>
            <person name="Alvarez M.I."/>
            <person name="Avalos J."/>
            <person name="Benito E.P."/>
            <person name="Benoit I."/>
            <person name="Burger G."/>
            <person name="Camino L.P."/>
            <person name="Canovas D."/>
            <person name="Cerda-Olmedo E."/>
            <person name="Cheng J.-F."/>
            <person name="Dominguez A."/>
            <person name="Elias M."/>
            <person name="Eslava A.P."/>
            <person name="Glaser F."/>
            <person name="Grimwood J."/>
            <person name="Gutierrez G."/>
            <person name="Heitman J."/>
            <person name="Henrissat B."/>
            <person name="Iturriaga E.A."/>
            <person name="Lang B.F."/>
            <person name="Lavin J.L."/>
            <person name="Lee S."/>
            <person name="Li W."/>
            <person name="Lindquist E."/>
            <person name="Lopez-Garcia S."/>
            <person name="Luque E.M."/>
            <person name="Marcos A.T."/>
            <person name="Martin J."/>
            <person name="McCluskey K."/>
            <person name="Medina H.R."/>
            <person name="Miralles-Duran A."/>
            <person name="Miyazaki A."/>
            <person name="Munoz-Torres E."/>
            <person name="Oguiza J.A."/>
            <person name="Ohm R."/>
            <person name="Olmedo M."/>
            <person name="Orejas M."/>
            <person name="Ortiz-Castellanos L."/>
            <person name="Pisabarro A.G."/>
            <person name="Rodriguez-Romero J."/>
            <person name="Ruiz-Herrera J."/>
            <person name="Ruiz-Vazquez R."/>
            <person name="Sanz C."/>
            <person name="Schackwitz W."/>
            <person name="Schmutz J."/>
            <person name="Shahriari M."/>
            <person name="Shelest E."/>
            <person name="Silva-Franco F."/>
            <person name="Soanes D."/>
            <person name="Syed K."/>
            <person name="Tagua V.G."/>
            <person name="Talbot N.J."/>
            <person name="Thon M."/>
            <person name="De vries R.P."/>
            <person name="Wiebenga A."/>
            <person name="Yadav J.S."/>
            <person name="Braun E.L."/>
            <person name="Baker S."/>
            <person name="Garre V."/>
            <person name="Horwitz B."/>
            <person name="Torres-Martinez S."/>
            <person name="Idnurm A."/>
            <person name="Herrera-Estrella A."/>
            <person name="Gabaldon T."/>
            <person name="Grigoriev I.V."/>
        </authorList>
    </citation>
    <scope>NUCLEOTIDE SEQUENCE [LARGE SCALE GENOMIC DNA]</scope>
    <source>
        <strain evidence="3">NRRL 1555(-)</strain>
    </source>
</reference>
<accession>A0A167PUA4</accession>
<keyword evidence="1" id="KW-0472">Membrane</keyword>
<dbReference type="EMBL" id="KV440973">
    <property type="protein sequence ID" value="OAD78549.1"/>
    <property type="molecule type" value="Genomic_DNA"/>
</dbReference>
<dbReference type="InParanoid" id="A0A167PUA4"/>
<keyword evidence="1" id="KW-1133">Transmembrane helix</keyword>
<evidence type="ECO:0000313" key="3">
    <source>
        <dbReference type="Proteomes" id="UP000077315"/>
    </source>
</evidence>